<sequence length="575" mass="61816">MKFLRVDMTNKTLSFENIPSYYRKLGGRALTSLMINREVLADTDPLGEENMLILAPGYFTGTPLINSGRLSIGAKSPLTGGIKESNVGGTVALSLVKHGIAAVIIEGKEKEEYYTLYIENSKSASLVPAGELRGMRTYNLVKRLNDQFGPNNSITCIGPAGDMQLLSASIQTTDLDGRPCRAAGRGGMGAVMGSKGLKAIIIDRKGKEVAEIKDVKRFQYHAKAYAKDVKADEFSGELLPKYGTAVLVEPINAAGAFPTRNARQGQFEGADKISGEAMAKVIKERGGLNKHKGCSQCIIDCSNEFVDEKGDYVTSSLEYETIWSMGGMIGNNDLDAIAKLDFLCDDIGVDTINTGVALAVAFDAGYRKFGDSKAAISLVEEIAKGSDIGKLIGNGPDSVGSHFKHDRVPTIKGQSMAAYDPRTLQGMAVTYATSPMGGDHTAGWVVDQNIEAFGGSVDGHKAEGQVEISRDCQIHMAAVDSVGICDFAQSGLATDEGIANVYSMFSAKSGDDFGADDWKELGKKVIKAELEFNRKAGFTSKDDRLPSMFYKEPLPPYNVVVKISNEEMDSTFKNI</sequence>
<evidence type="ECO:0000256" key="2">
    <source>
        <dbReference type="ARBA" id="ARBA00011032"/>
    </source>
</evidence>
<dbReference type="SUPFAM" id="SSF56228">
    <property type="entry name" value="Aldehyde ferredoxin oxidoreductase, N-terminal domain"/>
    <property type="match status" value="1"/>
</dbReference>
<protein>
    <submittedName>
        <fullName evidence="10">Aldehyde:ferredoxin oxidoreductase</fullName>
    </submittedName>
</protein>
<evidence type="ECO:0000256" key="4">
    <source>
        <dbReference type="ARBA" id="ARBA00022723"/>
    </source>
</evidence>
<dbReference type="Gene3D" id="1.10.599.10">
    <property type="entry name" value="Aldehyde Ferredoxin Oxidoreductase Protein, subunit A, domain 3"/>
    <property type="match status" value="1"/>
</dbReference>
<dbReference type="PANTHER" id="PTHR30038">
    <property type="entry name" value="ALDEHYDE FERREDOXIN OXIDOREDUCTASE"/>
    <property type="match status" value="1"/>
</dbReference>
<dbReference type="GO" id="GO:0016625">
    <property type="term" value="F:oxidoreductase activity, acting on the aldehyde or oxo group of donors, iron-sulfur protein as acceptor"/>
    <property type="evidence" value="ECO:0007669"/>
    <property type="project" value="InterPro"/>
</dbReference>
<evidence type="ECO:0000256" key="8">
    <source>
        <dbReference type="ARBA" id="ARBA00049934"/>
    </source>
</evidence>
<evidence type="ECO:0000256" key="1">
    <source>
        <dbReference type="ARBA" id="ARBA00001966"/>
    </source>
</evidence>
<dbReference type="EMBL" id="FNJI01000046">
    <property type="protein sequence ID" value="SDP76270.1"/>
    <property type="molecule type" value="Genomic_DNA"/>
</dbReference>
<evidence type="ECO:0000313" key="11">
    <source>
        <dbReference type="Proteomes" id="UP000199073"/>
    </source>
</evidence>
<keyword evidence="7" id="KW-0411">Iron-sulfur</keyword>
<dbReference type="InterPro" id="IPR013984">
    <property type="entry name" value="Ald_Fedxn_OxRdtase_dom2"/>
</dbReference>
<dbReference type="SMART" id="SM00790">
    <property type="entry name" value="AFOR_N"/>
    <property type="match status" value="1"/>
</dbReference>
<dbReference type="GO" id="GO:0051539">
    <property type="term" value="F:4 iron, 4 sulfur cluster binding"/>
    <property type="evidence" value="ECO:0007669"/>
    <property type="project" value="UniProtKB-KW"/>
</dbReference>
<dbReference type="Gene3D" id="3.60.9.10">
    <property type="entry name" value="Aldehyde ferredoxin oxidoreductase, N-terminal domain"/>
    <property type="match status" value="1"/>
</dbReference>
<dbReference type="STRING" id="91360.SAMN05660330_03993"/>
<dbReference type="OrthoDB" id="9763894at2"/>
<keyword evidence="3" id="KW-0004">4Fe-4S</keyword>
<dbReference type="InterPro" id="IPR036021">
    <property type="entry name" value="Tungsten_al_ferr_oxy-like_C"/>
</dbReference>
<proteinExistence type="inferred from homology"/>
<dbReference type="Pfam" id="PF01314">
    <property type="entry name" value="AFOR_C"/>
    <property type="match status" value="1"/>
</dbReference>
<evidence type="ECO:0000256" key="7">
    <source>
        <dbReference type="ARBA" id="ARBA00023014"/>
    </source>
</evidence>
<keyword evidence="6" id="KW-0408">Iron</keyword>
<dbReference type="InterPro" id="IPR051919">
    <property type="entry name" value="W-dependent_AOR"/>
</dbReference>
<dbReference type="PANTHER" id="PTHR30038:SF0">
    <property type="entry name" value="TUNGSTEN-CONTAINING ALDEHYDE FERREDOXIN OXIDOREDUCTASE"/>
    <property type="match status" value="1"/>
</dbReference>
<keyword evidence="11" id="KW-1185">Reference proteome</keyword>
<dbReference type="InterPro" id="IPR013985">
    <property type="entry name" value="Ald_Fedxn_OxRdtase_dom3"/>
</dbReference>
<dbReference type="GO" id="GO:0046872">
    <property type="term" value="F:metal ion binding"/>
    <property type="evidence" value="ECO:0007669"/>
    <property type="project" value="UniProtKB-KW"/>
</dbReference>
<evidence type="ECO:0000313" key="10">
    <source>
        <dbReference type="EMBL" id="SDP76270.1"/>
    </source>
</evidence>
<accession>A0A1H0VCW4</accession>
<keyword evidence="4" id="KW-0479">Metal-binding</keyword>
<feature type="domain" description="Aldehyde ferredoxin oxidoreductase N-terminal" evidence="9">
    <location>
        <begin position="1"/>
        <end position="206"/>
    </location>
</feature>
<name>A0A1H0VCW4_9BACT</name>
<dbReference type="RefSeq" id="WP_092225888.1">
    <property type="nucleotide sequence ID" value="NZ_FNJI01000046.1"/>
</dbReference>
<evidence type="ECO:0000256" key="3">
    <source>
        <dbReference type="ARBA" id="ARBA00022485"/>
    </source>
</evidence>
<keyword evidence="5" id="KW-0560">Oxidoreductase</keyword>
<reference evidence="10 11" key="1">
    <citation type="submission" date="2016-10" db="EMBL/GenBank/DDBJ databases">
        <authorList>
            <person name="de Groot N.N."/>
        </authorList>
    </citation>
    <scope>NUCLEOTIDE SEQUENCE [LARGE SCALE GENOMIC DNA]</scope>
    <source>
        <strain evidence="10 11">DSM 12130</strain>
    </source>
</reference>
<gene>
    <name evidence="10" type="ORF">SAMN05660330_03993</name>
</gene>
<evidence type="ECO:0000256" key="6">
    <source>
        <dbReference type="ARBA" id="ARBA00023004"/>
    </source>
</evidence>
<organism evidence="10 11">
    <name type="scientific">Desulforhopalus singaporensis</name>
    <dbReference type="NCBI Taxonomy" id="91360"/>
    <lineage>
        <taxon>Bacteria</taxon>
        <taxon>Pseudomonadati</taxon>
        <taxon>Thermodesulfobacteriota</taxon>
        <taxon>Desulfobulbia</taxon>
        <taxon>Desulfobulbales</taxon>
        <taxon>Desulfocapsaceae</taxon>
        <taxon>Desulforhopalus</taxon>
    </lineage>
</organism>
<dbReference type="InterPro" id="IPR013983">
    <property type="entry name" value="Ald_Fedxn_OxRdtase_N"/>
</dbReference>
<dbReference type="InterPro" id="IPR001203">
    <property type="entry name" value="OxRdtase_Ald_Fedxn_C"/>
</dbReference>
<dbReference type="Pfam" id="PF02730">
    <property type="entry name" value="AFOR_N"/>
    <property type="match status" value="1"/>
</dbReference>
<evidence type="ECO:0000259" key="9">
    <source>
        <dbReference type="SMART" id="SM00790"/>
    </source>
</evidence>
<evidence type="ECO:0000256" key="5">
    <source>
        <dbReference type="ARBA" id="ARBA00023002"/>
    </source>
</evidence>
<dbReference type="Gene3D" id="1.10.569.10">
    <property type="entry name" value="Aldehyde Ferredoxin Oxidoreductase Protein, subunit A, domain 2"/>
    <property type="match status" value="1"/>
</dbReference>
<dbReference type="SUPFAM" id="SSF48310">
    <property type="entry name" value="Aldehyde ferredoxin oxidoreductase, C-terminal domains"/>
    <property type="match status" value="1"/>
</dbReference>
<dbReference type="AlphaFoldDB" id="A0A1H0VCW4"/>
<dbReference type="InterPro" id="IPR036503">
    <property type="entry name" value="Ald_Fedxn_OxRdtase_N_sf"/>
</dbReference>
<comment type="cofactor">
    <cofactor evidence="8">
        <name>tungstopterin</name>
        <dbReference type="ChEBI" id="CHEBI:30402"/>
    </cofactor>
</comment>
<dbReference type="GO" id="GO:0009055">
    <property type="term" value="F:electron transfer activity"/>
    <property type="evidence" value="ECO:0007669"/>
    <property type="project" value="InterPro"/>
</dbReference>
<dbReference type="Proteomes" id="UP000199073">
    <property type="component" value="Unassembled WGS sequence"/>
</dbReference>
<comment type="similarity">
    <text evidence="2">Belongs to the AOR/FOR family.</text>
</comment>
<comment type="cofactor">
    <cofactor evidence="1">
        <name>[4Fe-4S] cluster</name>
        <dbReference type="ChEBI" id="CHEBI:49883"/>
    </cofactor>
</comment>